<dbReference type="InterPro" id="IPR052155">
    <property type="entry name" value="Biofilm_reg_signaling"/>
</dbReference>
<evidence type="ECO:0000313" key="4">
    <source>
        <dbReference type="EMBL" id="MDO9713702.1"/>
    </source>
</evidence>
<accession>A0ABT9EBW2</accession>
<sequence>MFAADRCFPKCWRHFAGRRWMSMRSMVAMPPDDAARLIAPLFERTSSLLVAHVAPLALCIFLAGRSDARWPVIFLVLDLVLLVSRVALVFTIRRRRDPSPEALLRASRPYFGVGMAWALSTGAFCGMCYALLEDEVSRLLAATLAMGTAGGSASRNAATPFFAVAQVAALLAPQVAAAVLHGSAHWFQAAQVLIFFVALCSIIRRQYADVRQILAARREKSELAQRSEHMARHDTLTGLPNRVLFRERLNEAFAKSRRGASCALLCLDLDHFKEVNDTLGHPVGDALLKAVTTRLLDSVRETDTVARLGGDEFAIIQADAEQPTAVTMLAKRLVEALGTPFDLDGRQVVVGSSIGIAMVPGDGEDADTLLKNADMALYRAKAEGRGRWRFFEPEMDARMQLRRALETDLRRALAMGEFELFYQPIVAVASRQVSGLEALIRWRHPERGLVPPDAFIPLAEETGLIVPMGEWVLARACADAVSWPGSPKVAVNLSPAQFASRGLVEMVAQALRNSKLDPAKLELEITETVMLQDTEATLTTLHRLKALGVRIAMDDFGTGYSSLSYLQKFPFDKVKIDRSFTQELGRSPQSNAIVRAVTDLCAALDMTTTAEGVETEEQLEALRRKGCREAQGYLFSKPRPAADIAGLLDKLDRESRAGALVSSELVPDPLV</sequence>
<dbReference type="SMART" id="SM00052">
    <property type="entry name" value="EAL"/>
    <property type="match status" value="1"/>
</dbReference>
<keyword evidence="1" id="KW-0812">Transmembrane</keyword>
<keyword evidence="5" id="KW-1185">Reference proteome</keyword>
<feature type="transmembrane region" description="Helical" evidence="1">
    <location>
        <begin position="110"/>
        <end position="132"/>
    </location>
</feature>
<dbReference type="Proteomes" id="UP001243009">
    <property type="component" value="Unassembled WGS sequence"/>
</dbReference>
<evidence type="ECO:0000259" key="2">
    <source>
        <dbReference type="PROSITE" id="PS50883"/>
    </source>
</evidence>
<dbReference type="InterPro" id="IPR000160">
    <property type="entry name" value="GGDEF_dom"/>
</dbReference>
<dbReference type="NCBIfam" id="TIGR00254">
    <property type="entry name" value="GGDEF"/>
    <property type="match status" value="1"/>
</dbReference>
<name>A0ABT9EBW2_9PROT</name>
<protein>
    <submittedName>
        <fullName evidence="4">EAL domain-containing protein</fullName>
    </submittedName>
</protein>
<dbReference type="InterPro" id="IPR029787">
    <property type="entry name" value="Nucleotide_cyclase"/>
</dbReference>
<dbReference type="PROSITE" id="PS50887">
    <property type="entry name" value="GGDEF"/>
    <property type="match status" value="1"/>
</dbReference>
<dbReference type="Pfam" id="PF00990">
    <property type="entry name" value="GGDEF"/>
    <property type="match status" value="1"/>
</dbReference>
<dbReference type="SUPFAM" id="SSF55073">
    <property type="entry name" value="Nucleotide cyclase"/>
    <property type="match status" value="1"/>
</dbReference>
<dbReference type="Gene3D" id="3.30.70.270">
    <property type="match status" value="1"/>
</dbReference>
<feature type="transmembrane region" description="Helical" evidence="1">
    <location>
        <begin position="70"/>
        <end position="90"/>
    </location>
</feature>
<dbReference type="SUPFAM" id="SSF141868">
    <property type="entry name" value="EAL domain-like"/>
    <property type="match status" value="1"/>
</dbReference>
<organism evidence="4 5">
    <name type="scientific">Paracraurococcus lichenis</name>
    <dbReference type="NCBI Taxonomy" id="3064888"/>
    <lineage>
        <taxon>Bacteria</taxon>
        <taxon>Pseudomonadati</taxon>
        <taxon>Pseudomonadota</taxon>
        <taxon>Alphaproteobacteria</taxon>
        <taxon>Acetobacterales</taxon>
        <taxon>Roseomonadaceae</taxon>
        <taxon>Paracraurococcus</taxon>
    </lineage>
</organism>
<dbReference type="Gene3D" id="3.20.20.450">
    <property type="entry name" value="EAL domain"/>
    <property type="match status" value="1"/>
</dbReference>
<dbReference type="InterPro" id="IPR001633">
    <property type="entry name" value="EAL_dom"/>
</dbReference>
<dbReference type="PROSITE" id="PS50883">
    <property type="entry name" value="EAL"/>
    <property type="match status" value="1"/>
</dbReference>
<proteinExistence type="predicted"/>
<dbReference type="InterPro" id="IPR043128">
    <property type="entry name" value="Rev_trsase/Diguanyl_cyclase"/>
</dbReference>
<dbReference type="EMBL" id="JAUTWS010000113">
    <property type="protein sequence ID" value="MDO9713702.1"/>
    <property type="molecule type" value="Genomic_DNA"/>
</dbReference>
<feature type="transmembrane region" description="Helical" evidence="1">
    <location>
        <begin position="46"/>
        <end position="64"/>
    </location>
</feature>
<evidence type="ECO:0000313" key="5">
    <source>
        <dbReference type="Proteomes" id="UP001243009"/>
    </source>
</evidence>
<dbReference type="CDD" id="cd01948">
    <property type="entry name" value="EAL"/>
    <property type="match status" value="1"/>
</dbReference>
<evidence type="ECO:0000259" key="3">
    <source>
        <dbReference type="PROSITE" id="PS50887"/>
    </source>
</evidence>
<evidence type="ECO:0000256" key="1">
    <source>
        <dbReference type="SAM" id="Phobius"/>
    </source>
</evidence>
<comment type="caution">
    <text evidence="4">The sequence shown here is derived from an EMBL/GenBank/DDBJ whole genome shotgun (WGS) entry which is preliminary data.</text>
</comment>
<reference evidence="4 5" key="1">
    <citation type="submission" date="2023-08" db="EMBL/GenBank/DDBJ databases">
        <title>The draft genome sequence of Paracraurococcus sp. LOR1-02.</title>
        <authorList>
            <person name="Kingkaew E."/>
            <person name="Tanasupawat S."/>
        </authorList>
    </citation>
    <scope>NUCLEOTIDE SEQUENCE [LARGE SCALE GENOMIC DNA]</scope>
    <source>
        <strain evidence="4 5">LOR1-02</strain>
    </source>
</reference>
<keyword evidence="1" id="KW-1133">Transmembrane helix</keyword>
<dbReference type="InterPro" id="IPR035919">
    <property type="entry name" value="EAL_sf"/>
</dbReference>
<gene>
    <name evidence="4" type="ORF">Q7A36_35655</name>
</gene>
<dbReference type="Pfam" id="PF00563">
    <property type="entry name" value="EAL"/>
    <property type="match status" value="1"/>
</dbReference>
<dbReference type="SMART" id="SM00267">
    <property type="entry name" value="GGDEF"/>
    <property type="match status" value="1"/>
</dbReference>
<dbReference type="PANTHER" id="PTHR44757:SF2">
    <property type="entry name" value="BIOFILM ARCHITECTURE MAINTENANCE PROTEIN MBAA"/>
    <property type="match status" value="1"/>
</dbReference>
<feature type="domain" description="GGDEF" evidence="3">
    <location>
        <begin position="260"/>
        <end position="393"/>
    </location>
</feature>
<dbReference type="RefSeq" id="WP_305108557.1">
    <property type="nucleotide sequence ID" value="NZ_JAUTWS010000113.1"/>
</dbReference>
<keyword evidence="1" id="KW-0472">Membrane</keyword>
<feature type="domain" description="EAL" evidence="2">
    <location>
        <begin position="402"/>
        <end position="652"/>
    </location>
</feature>
<dbReference type="PANTHER" id="PTHR44757">
    <property type="entry name" value="DIGUANYLATE CYCLASE DGCP"/>
    <property type="match status" value="1"/>
</dbReference>
<dbReference type="CDD" id="cd01949">
    <property type="entry name" value="GGDEF"/>
    <property type="match status" value="1"/>
</dbReference>